<organism evidence="2 3">
    <name type="scientific">Zhengella mangrovi</name>
    <dbReference type="NCBI Taxonomy" id="1982044"/>
    <lineage>
        <taxon>Bacteria</taxon>
        <taxon>Pseudomonadati</taxon>
        <taxon>Pseudomonadota</taxon>
        <taxon>Alphaproteobacteria</taxon>
        <taxon>Hyphomicrobiales</taxon>
        <taxon>Notoacmeibacteraceae</taxon>
        <taxon>Zhengella</taxon>
    </lineage>
</organism>
<comment type="caution">
    <text evidence="2">The sequence shown here is derived from an EMBL/GenBank/DDBJ whole genome shotgun (WGS) entry which is preliminary data.</text>
</comment>
<evidence type="ECO:0000259" key="1">
    <source>
        <dbReference type="Pfam" id="PF13480"/>
    </source>
</evidence>
<evidence type="ECO:0000313" key="2">
    <source>
        <dbReference type="EMBL" id="PHP65602.1"/>
    </source>
</evidence>
<dbReference type="SUPFAM" id="SSF55729">
    <property type="entry name" value="Acyl-CoA N-acyltransferases (Nat)"/>
    <property type="match status" value="1"/>
</dbReference>
<name>A0A2G1QJB9_9HYPH</name>
<dbReference type="EMBL" id="PDVP01000014">
    <property type="protein sequence ID" value="PHP65602.1"/>
    <property type="molecule type" value="Genomic_DNA"/>
</dbReference>
<dbReference type="AlphaFoldDB" id="A0A2G1QJB9"/>
<dbReference type="Gene3D" id="3.40.630.30">
    <property type="match status" value="1"/>
</dbReference>
<dbReference type="OrthoDB" id="213519at2"/>
<sequence length="429" mass="48159">MAAIPLIEELSGTASGQMIADLAGVRGNLDVSPHDALRGASLPDSPRKLSIYAASAGFDLVEELDHLAARSVEPNVFFNPRFLAPAMPRLEDREVFLAVMRDESDHRSRLRFLLPYSVERPGLGIGPAIVRAWSSPYGPLGAPLIDRDDPVGTVDDFLAMLARPSLGLPPVLVLPDMPLEGEAASIIRTAAMGRNLPVLTANTRQRACLKSDLEGEAYLRESLKSHHFREYRRLWRRLAEQGDLQYQVARHPDEIRRGCESFLTLELMGWKGRERTALASDRFQAAFMREAIHRMSEQDMVRVHTLTLDGETIAALIVFIERGIAYTWKTAYDETLSHFSPGALLMIEATKTHLDDFNIDMTDSCAAPEHPQMDRLWSERREMGTLVIGLTPGADRSARQTATQLHLYVETRNLAKLVRNRMRGFIRRR</sequence>
<dbReference type="Proteomes" id="UP000221168">
    <property type="component" value="Unassembled WGS sequence"/>
</dbReference>
<proteinExistence type="predicted"/>
<dbReference type="RefSeq" id="WP_099307874.1">
    <property type="nucleotide sequence ID" value="NZ_PDVP01000014.1"/>
</dbReference>
<dbReference type="Pfam" id="PF13480">
    <property type="entry name" value="Acetyltransf_6"/>
    <property type="match status" value="1"/>
</dbReference>
<feature type="domain" description="BioF2-like acetyltransferase" evidence="1">
    <location>
        <begin position="227"/>
        <end position="350"/>
    </location>
</feature>
<dbReference type="InterPro" id="IPR038740">
    <property type="entry name" value="BioF2-like_GNAT_dom"/>
</dbReference>
<keyword evidence="3" id="KW-1185">Reference proteome</keyword>
<reference evidence="2 3" key="1">
    <citation type="submission" date="2017-10" db="EMBL/GenBank/DDBJ databases">
        <title>Sedimentibacterium mangrovi gen. nov., sp. nov., a novel member of family Phyllobacteriacea isolated from mangrove sediment.</title>
        <authorList>
            <person name="Liao H."/>
            <person name="Tian Y."/>
        </authorList>
    </citation>
    <scope>NUCLEOTIDE SEQUENCE [LARGE SCALE GENOMIC DNA]</scope>
    <source>
        <strain evidence="2 3">X9-2-2</strain>
    </source>
</reference>
<dbReference type="GO" id="GO:0016740">
    <property type="term" value="F:transferase activity"/>
    <property type="evidence" value="ECO:0007669"/>
    <property type="project" value="UniProtKB-KW"/>
</dbReference>
<dbReference type="InterPro" id="IPR016181">
    <property type="entry name" value="Acyl_CoA_acyltransferase"/>
</dbReference>
<keyword evidence="2" id="KW-0808">Transferase</keyword>
<accession>A0A2G1QJB9</accession>
<gene>
    <name evidence="2" type="ORF">CSC94_18590</name>
</gene>
<evidence type="ECO:0000313" key="3">
    <source>
        <dbReference type="Proteomes" id="UP000221168"/>
    </source>
</evidence>
<protein>
    <submittedName>
        <fullName evidence="2">GNAT family N-acetyltransferase</fullName>
    </submittedName>
</protein>